<evidence type="ECO:0000256" key="2">
    <source>
        <dbReference type="ARBA" id="ARBA00010289"/>
    </source>
</evidence>
<feature type="region of interest" description="Disordered" evidence="10">
    <location>
        <begin position="1856"/>
        <end position="1929"/>
    </location>
</feature>
<feature type="region of interest" description="Disordered" evidence="10">
    <location>
        <begin position="1382"/>
        <end position="1410"/>
    </location>
</feature>
<feature type="compositionally biased region" description="Low complexity" evidence="10">
    <location>
        <begin position="1336"/>
        <end position="1352"/>
    </location>
</feature>
<gene>
    <name evidence="12" type="primary">SRB8</name>
    <name evidence="12" type="ORF">BGW38_000030</name>
</gene>
<proteinExistence type="inferred from homology"/>
<keyword evidence="13" id="KW-1185">Reference proteome</keyword>
<keyword evidence="4" id="KW-0678">Repressor</keyword>
<feature type="region of interest" description="Disordered" evidence="10">
    <location>
        <begin position="1955"/>
        <end position="1976"/>
    </location>
</feature>
<keyword evidence="8" id="KW-0539">Nucleus</keyword>
<evidence type="ECO:0000256" key="5">
    <source>
        <dbReference type="ARBA" id="ARBA00023015"/>
    </source>
</evidence>
<feature type="region of interest" description="Disordered" evidence="10">
    <location>
        <begin position="88"/>
        <end position="184"/>
    </location>
</feature>
<feature type="compositionally biased region" description="Low complexity" evidence="10">
    <location>
        <begin position="1525"/>
        <end position="1540"/>
    </location>
</feature>
<evidence type="ECO:0000256" key="10">
    <source>
        <dbReference type="SAM" id="MobiDB-lite"/>
    </source>
</evidence>
<comment type="caution">
    <text evidence="12">The sequence shown here is derived from an EMBL/GenBank/DDBJ whole genome shotgun (WGS) entry which is preliminary data.</text>
</comment>
<protein>
    <recommendedName>
        <fullName evidence="3">Mediator of RNA polymerase II transcription subunit 12</fullName>
    </recommendedName>
    <alternativeName>
        <fullName evidence="9">Mediator complex subunit 12</fullName>
    </alternativeName>
</protein>
<evidence type="ECO:0000256" key="1">
    <source>
        <dbReference type="ARBA" id="ARBA00004123"/>
    </source>
</evidence>
<keyword evidence="6" id="KW-0010">Activator</keyword>
<reference evidence="12" key="1">
    <citation type="journal article" date="2020" name="Fungal Divers.">
        <title>Resolving the Mortierellaceae phylogeny through synthesis of multi-gene phylogenetics and phylogenomics.</title>
        <authorList>
            <person name="Vandepol N."/>
            <person name="Liber J."/>
            <person name="Desiro A."/>
            <person name="Na H."/>
            <person name="Kennedy M."/>
            <person name="Barry K."/>
            <person name="Grigoriev I.V."/>
            <person name="Miller A.N."/>
            <person name="O'Donnell K."/>
            <person name="Stajich J.E."/>
            <person name="Bonito G."/>
        </authorList>
    </citation>
    <scope>NUCLEOTIDE SEQUENCE</scope>
    <source>
        <strain evidence="12">KOD1015</strain>
    </source>
</reference>
<comment type="similarity">
    <text evidence="2">Belongs to the Mediator complex subunit 12 family.</text>
</comment>
<evidence type="ECO:0000256" key="6">
    <source>
        <dbReference type="ARBA" id="ARBA00023159"/>
    </source>
</evidence>
<dbReference type="GO" id="GO:0003712">
    <property type="term" value="F:transcription coregulator activity"/>
    <property type="evidence" value="ECO:0007669"/>
    <property type="project" value="InterPro"/>
</dbReference>
<feature type="compositionally biased region" description="Low complexity" evidence="10">
    <location>
        <begin position="1914"/>
        <end position="1923"/>
    </location>
</feature>
<keyword evidence="7" id="KW-0804">Transcription</keyword>
<accession>A0A9P6G5I8</accession>
<feature type="region of interest" description="Disordered" evidence="10">
    <location>
        <begin position="505"/>
        <end position="529"/>
    </location>
</feature>
<dbReference type="Proteomes" id="UP000780801">
    <property type="component" value="Unassembled WGS sequence"/>
</dbReference>
<feature type="compositionally biased region" description="Polar residues" evidence="10">
    <location>
        <begin position="38"/>
        <end position="48"/>
    </location>
</feature>
<sequence>MSKFPGHHSTNHTRGSLPQLNNHGGNYPSGVGIAPGGVNNSPGISNQGIAGRVPYPAGRTTMPPFGTSGLGAGGGAVGPGGFAPTAGIPYPNSNANSNSSGGVSSSSQTSYSHVSQHTTPVHSPYSSSPSSTAYPSSTKSQLSSPLRRYVLLPPPKKKKLHKNSDLGYPGVFPQKSGQDEDQMTPNNVKTGYIDKGIIQNETVSAQGILADGLRDPKKLQDLGTFMVEVLKKRQESSKITSPSTFRPPSRATLNDQKKEQWMSDLAGTTPLRRLSKSVPHGFKGEKLLEALAQRQVPMLRATWYIKIIALSEMQAQRSRPAVPQHSYSNEWTITVNTFLKKQLMEINPNPATKPAVSALNSASGTQNIKPWASDEAKEKWETKWRYSILLTKWQYNEGLLDHRQFLRSTVEQLTTFSFEQVALLLSLISIFLPEYARSRLLMRLLIDGLLITLQAVQNCLTQNKAAFRYSYLELELKRMLQYLDKMDYTADLEQLSMDFFEGDDQETMPTPLSASPNPNDASPTGPSYQHNGSNWRLQVVNLCKWGITNSRNGRHRVYLVGTLLSHWKDGPLSAHLSPGEKSKALQSALMDFLDEYAGTNHYDSQRSSNMRYHLHKSEDTRDAIVRLFGNLIYDRLFSYQQYLQRLIARGDLHPNNLGQGSTIRELLQAFPLRRDALPYQLNQRRVILFGVNSEDEDKACIDNIVCQTKTKLPYMFSPEATGMTAPVKDTLQEENNLSALLPLQMIDYISTASRYCQLKATQWLLDSVYSFVVKDVQIGEDNWRVMTSPGSSLLNGRQFATIVCIMEIAFDFHSLYEVSHYQLQGKNILLKPLPRYIAFEAPNVPVDIRQQMEIVLETRKTVVASDAAMPAQIPELQLILKDSSSLSVSSLASTLYYKYGGHSHWPLHLFDGCIDALQKYDVLLRTNEREVKAANPTLASLPVGGIPGSMDPIQELSRTARIFSALLVDMAERTGTGCANDVVHSWLRLHESDWISSELAKSGLPPALLAEEADEFQEGQHFWFMVFMVQLVVQGFCTIETLVQDLCGSIVDRVARSIQPSFYDSGLLDQYHHDEPLSSMTKPDKANLRLCLTMLELLRVLLIDEPSPYMMASVSHSISTGHHRLLDVQLTTSEYHALQTQRFSRLQSEDQVLKQFQICRDLSWIEACLPLNHPVLHAIYEYRKDWALSADWLREKCHADVDGAYKMFLQTMQQNQQLINPSLEGGMINSNSKETRALAYKKHIEIVDRKMMETFLMLVAEVPESPTMMDSYGHPLTPDIIHQRALRSIFSRVDSWIFDRCKVEFWLLLDNVMLERRGRDKHELEVGSAGTDMKMDASASSTSTMSSTASGSMRSDGLMMMDGISMTSPHCGSTLTRLPDNPMGMEDGLGEGSRDPSGLGADVSHGLNDRGNDDSMQKLIHVFFQEFVLVEDIDKELLGRMLIGMRRDVIEEFIRYGYNLLAGSPSAEFPYNIMIVQRRVCSSDYTKIVANFHYVMETLLKEGQPAAALVLASEETASQTQPVMTATATPSAMTPSLSTSQSGASTLNNGSNGIQALASHGLNPAQLENRIKFAKSLLWQLKSFEDRVQYFDVMHSIGVSFEDAERIVQENMSGNKDMEDLLLNASVRGPLAANPGNGLGGIGDVLSSAPNSILMGADHEMSYLERQGTLPPTSGTSTTQHPINLVDLRTSLCLRLRLLVPLLPVVLQHPSSTACDLTSLVIRLTNLLVSSIIHGHGSEERLFEFCLDMVSCLMDEVLLLSGGGADSKAMRNDILNQLRAGLPQMTMSIPTVFASRIFRILPFQQHNVYFTNLRVMEHSAVSTGDSGSGSKGLLTHKEIQPRPWDWLEDCVGDVEHQGPIQQSHPSHYYQQPTLSSPAQVHGFGGMGGNSHDLTSLSNGSTGSSSNLTGGGSGSSSALSLANGHSQTHENWNDTSISLTIFGAKHVRKTEGTTYQTQFRLGHGGGDDDQGLLQGTR</sequence>
<feature type="compositionally biased region" description="Polar residues" evidence="10">
    <location>
        <begin position="12"/>
        <end position="24"/>
    </location>
</feature>
<name>A0A9P6G5I8_9FUNG</name>
<feature type="region of interest" description="Disordered" evidence="10">
    <location>
        <begin position="1325"/>
        <end position="1352"/>
    </location>
</feature>
<evidence type="ECO:0000313" key="12">
    <source>
        <dbReference type="EMBL" id="KAF9586656.1"/>
    </source>
</evidence>
<dbReference type="GO" id="GO:0006357">
    <property type="term" value="P:regulation of transcription by RNA polymerase II"/>
    <property type="evidence" value="ECO:0007669"/>
    <property type="project" value="InterPro"/>
</dbReference>
<feature type="compositionally biased region" description="Basic residues" evidence="10">
    <location>
        <begin position="1"/>
        <end position="11"/>
    </location>
</feature>
<evidence type="ECO:0000259" key="11">
    <source>
        <dbReference type="SMART" id="SM01281"/>
    </source>
</evidence>
<organism evidence="12 13">
    <name type="scientific">Lunasporangiospora selenospora</name>
    <dbReference type="NCBI Taxonomy" id="979761"/>
    <lineage>
        <taxon>Eukaryota</taxon>
        <taxon>Fungi</taxon>
        <taxon>Fungi incertae sedis</taxon>
        <taxon>Mucoromycota</taxon>
        <taxon>Mortierellomycotina</taxon>
        <taxon>Mortierellomycetes</taxon>
        <taxon>Mortierellales</taxon>
        <taxon>Mortierellaceae</taxon>
        <taxon>Lunasporangiospora</taxon>
    </lineage>
</organism>
<dbReference type="GO" id="GO:0016592">
    <property type="term" value="C:mediator complex"/>
    <property type="evidence" value="ECO:0007669"/>
    <property type="project" value="InterPro"/>
</dbReference>
<dbReference type="Pfam" id="PF12145">
    <property type="entry name" value="Med12-LCEWAV"/>
    <property type="match status" value="1"/>
</dbReference>
<evidence type="ECO:0000256" key="9">
    <source>
        <dbReference type="ARBA" id="ARBA00032010"/>
    </source>
</evidence>
<dbReference type="SMART" id="SM01281">
    <property type="entry name" value="Med12"/>
    <property type="match status" value="1"/>
</dbReference>
<evidence type="ECO:0000256" key="8">
    <source>
        <dbReference type="ARBA" id="ARBA00023242"/>
    </source>
</evidence>
<evidence type="ECO:0000313" key="13">
    <source>
        <dbReference type="Proteomes" id="UP000780801"/>
    </source>
</evidence>
<feature type="compositionally biased region" description="Polar residues" evidence="10">
    <location>
        <begin position="507"/>
        <end position="529"/>
    </location>
</feature>
<feature type="region of interest" description="Disordered" evidence="10">
    <location>
        <begin position="1"/>
        <end position="71"/>
    </location>
</feature>
<evidence type="ECO:0000256" key="4">
    <source>
        <dbReference type="ARBA" id="ARBA00022491"/>
    </source>
</evidence>
<dbReference type="InterPro" id="IPR019035">
    <property type="entry name" value="Mediator_Med12"/>
</dbReference>
<comment type="subcellular location">
    <subcellularLocation>
        <location evidence="1">Nucleus</location>
    </subcellularLocation>
</comment>
<dbReference type="OrthoDB" id="20828at2759"/>
<dbReference type="PANTHER" id="PTHR46567">
    <property type="entry name" value="MEDIATOR OF RNA POLYMERASE II TRANSCRIPTION SUBUNIT 12"/>
    <property type="match status" value="1"/>
</dbReference>
<dbReference type="EMBL" id="JAABOA010000010">
    <property type="protein sequence ID" value="KAF9586656.1"/>
    <property type="molecule type" value="Genomic_DNA"/>
</dbReference>
<keyword evidence="5" id="KW-0805">Transcription regulation</keyword>
<dbReference type="InterPro" id="IPR021990">
    <property type="entry name" value="Mediator_Med12_LCEWAV"/>
</dbReference>
<feature type="compositionally biased region" description="Low complexity" evidence="10">
    <location>
        <begin position="1893"/>
        <end position="1907"/>
    </location>
</feature>
<feature type="compositionally biased region" description="Low complexity" evidence="10">
    <location>
        <begin position="88"/>
        <end position="140"/>
    </location>
</feature>
<feature type="compositionally biased region" description="Polar residues" evidence="10">
    <location>
        <begin position="1859"/>
        <end position="1878"/>
    </location>
</feature>
<dbReference type="PANTHER" id="PTHR46567:SF1">
    <property type="entry name" value="MEDIATOR OF RNA POLYMERASE II TRANSCRIPTION SUBUNIT 12"/>
    <property type="match status" value="1"/>
</dbReference>
<evidence type="ECO:0000256" key="3">
    <source>
        <dbReference type="ARBA" id="ARBA00019622"/>
    </source>
</evidence>
<dbReference type="Pfam" id="PF09497">
    <property type="entry name" value="Med12"/>
    <property type="match status" value="1"/>
</dbReference>
<feature type="region of interest" description="Disordered" evidence="10">
    <location>
        <begin position="1525"/>
        <end position="1545"/>
    </location>
</feature>
<evidence type="ECO:0000256" key="7">
    <source>
        <dbReference type="ARBA" id="ARBA00023163"/>
    </source>
</evidence>
<feature type="domain" description="Mediator complex subunit Med12" evidence="11">
    <location>
        <begin position="244"/>
        <end position="306"/>
    </location>
</feature>